<gene>
    <name evidence="1" type="ORF">NG653_11715</name>
</gene>
<keyword evidence="2" id="KW-1185">Reference proteome</keyword>
<dbReference type="RefSeq" id="WP_252741899.1">
    <property type="nucleotide sequence ID" value="NZ_JAMXIB010000010.1"/>
</dbReference>
<organism evidence="1 2">
    <name type="scientific">Robiginitalea marina</name>
    <dbReference type="NCBI Taxonomy" id="2954105"/>
    <lineage>
        <taxon>Bacteria</taxon>
        <taxon>Pseudomonadati</taxon>
        <taxon>Bacteroidota</taxon>
        <taxon>Flavobacteriia</taxon>
        <taxon>Flavobacteriales</taxon>
        <taxon>Flavobacteriaceae</taxon>
        <taxon>Robiginitalea</taxon>
    </lineage>
</organism>
<evidence type="ECO:0000313" key="1">
    <source>
        <dbReference type="EMBL" id="MCO5725526.1"/>
    </source>
</evidence>
<sequence length="265" mass="31444">MGFDRPFHRNYRPVKKGHNSGYSDWAYIVDHLYSDHPEHYTRAFEILQKDIIGLFEYVEPSDINLVTYSFRIHELLIRTCIEVEANFKAILRENTFNPIFRNGPKKGQPRPEKNWNINDFRIVNKTHHLDDYSIIFPHWHGVKNERFPFRQWKKNEPLTWYQAFNKCKHDRLHNFEQASLGNLLDAFSGLCVLLSSQFRTESFSTGSDSLVVNTDNYYGGGFGIGGFLIVDFPSDWTEDEMYEFDWAKLKKEENRFSKIDFNKYS</sequence>
<reference evidence="1 2" key="1">
    <citation type="submission" date="2022-06" db="EMBL/GenBank/DDBJ databases">
        <authorList>
            <person name="Xuan X."/>
        </authorList>
    </citation>
    <scope>NUCLEOTIDE SEQUENCE [LARGE SCALE GENOMIC DNA]</scope>
    <source>
        <strain evidence="1 2">2V75</strain>
    </source>
</reference>
<dbReference type="EMBL" id="JAMXIB010000010">
    <property type="protein sequence ID" value="MCO5725526.1"/>
    <property type="molecule type" value="Genomic_DNA"/>
</dbReference>
<accession>A0ABT1AZT4</accession>
<proteinExistence type="predicted"/>
<comment type="caution">
    <text evidence="1">The sequence shown here is derived from an EMBL/GenBank/DDBJ whole genome shotgun (WGS) entry which is preliminary data.</text>
</comment>
<dbReference type="Proteomes" id="UP001206312">
    <property type="component" value="Unassembled WGS sequence"/>
</dbReference>
<protein>
    <submittedName>
        <fullName evidence="1">Uncharacterized protein</fullName>
    </submittedName>
</protein>
<evidence type="ECO:0000313" key="2">
    <source>
        <dbReference type="Proteomes" id="UP001206312"/>
    </source>
</evidence>
<name>A0ABT1AZT4_9FLAO</name>